<evidence type="ECO:0000313" key="1">
    <source>
        <dbReference type="EMBL" id="RSD28868.1"/>
    </source>
</evidence>
<proteinExistence type="predicted"/>
<gene>
    <name evidence="1" type="ORF">EJA10_03115</name>
</gene>
<reference evidence="2" key="1">
    <citation type="submission" date="2018-12" db="EMBL/GenBank/DDBJ databases">
        <title>Bacillus chawlae sp. nov., Bacillus glennii sp. nov., and Bacillus saganii sp. nov. Isolated from the Vehicle Assembly Building at Kennedy Space Center where the Viking Spacecraft were Assembled.</title>
        <authorList>
            <person name="Seuylemezian A."/>
            <person name="Vaishampayan P."/>
        </authorList>
    </citation>
    <scope>NUCLEOTIDE SEQUENCE [LARGE SCALE GENOMIC DNA]</scope>
    <source>
        <strain evidence="2">DSM 13966</strain>
    </source>
</reference>
<organism evidence="1 2">
    <name type="scientific">Mesobacillus subterraneus</name>
    <dbReference type="NCBI Taxonomy" id="285983"/>
    <lineage>
        <taxon>Bacteria</taxon>
        <taxon>Bacillati</taxon>
        <taxon>Bacillota</taxon>
        <taxon>Bacilli</taxon>
        <taxon>Bacillales</taxon>
        <taxon>Bacillaceae</taxon>
        <taxon>Mesobacillus</taxon>
    </lineage>
</organism>
<dbReference type="EMBL" id="RSFW01000006">
    <property type="protein sequence ID" value="RSD28868.1"/>
    <property type="molecule type" value="Genomic_DNA"/>
</dbReference>
<evidence type="ECO:0000313" key="2">
    <source>
        <dbReference type="Proteomes" id="UP000279911"/>
    </source>
</evidence>
<name>A0A3R9F382_9BACI</name>
<evidence type="ECO:0008006" key="3">
    <source>
        <dbReference type="Google" id="ProtNLM"/>
    </source>
</evidence>
<accession>A0A3R9F382</accession>
<protein>
    <recommendedName>
        <fullName evidence="3">Phosphoadenosine phosphosulphate reductase domain-containing protein</fullName>
    </recommendedName>
</protein>
<dbReference type="Gene3D" id="3.40.50.620">
    <property type="entry name" value="HUPs"/>
    <property type="match status" value="1"/>
</dbReference>
<dbReference type="InterPro" id="IPR014729">
    <property type="entry name" value="Rossmann-like_a/b/a_fold"/>
</dbReference>
<dbReference type="AlphaFoldDB" id="A0A3R9F382"/>
<sequence length="303" mass="35342">MFSGGAGSAYVSYYMVQAYGKENCKLFFTNTLWEDEDNLRFMDEVSEYIGLEITEILDGRTPEEVFYDMRYLGNSRLAKCSEELKVRQTLIYLEELRDNEKVEPILYFGIAPHEKHRRDDSHVKRRENNIEENSADMNIRKAAGIRSFYAHFPIEPIETRFPLIETLREDINAKGIIQYEWGIKLPRMYTAAIEAAKLEENVLAQKLVARGINGFSHANCGGRCVRGGFQHYATLYAIWPDQYREQEDMERRFREHFDKNVSILKKNGGSYTLKQYREDMEADGVEKYLFQSDDTIPCVCSFS</sequence>
<dbReference type="OrthoDB" id="1032766at2"/>
<dbReference type="SUPFAM" id="SSF52402">
    <property type="entry name" value="Adenine nucleotide alpha hydrolases-like"/>
    <property type="match status" value="1"/>
</dbReference>
<comment type="caution">
    <text evidence="1">The sequence shown here is derived from an EMBL/GenBank/DDBJ whole genome shotgun (WGS) entry which is preliminary data.</text>
</comment>
<dbReference type="Proteomes" id="UP000279911">
    <property type="component" value="Unassembled WGS sequence"/>
</dbReference>